<dbReference type="EMBL" id="MLJW01005465">
    <property type="protein sequence ID" value="OIQ68175.1"/>
    <property type="molecule type" value="Genomic_DNA"/>
</dbReference>
<dbReference type="AlphaFoldDB" id="A0A1J5PK44"/>
<sequence length="44" mass="4938">MQISIPHIDLICDEQEIYEQLLPLEQAKVLELGCGKADKTRAIA</sequence>
<name>A0A1J5PK44_9ZZZZ</name>
<protein>
    <submittedName>
        <fullName evidence="1">Uncharacterized protein</fullName>
    </submittedName>
</protein>
<reference evidence="1" key="1">
    <citation type="submission" date="2016-10" db="EMBL/GenBank/DDBJ databases">
        <title>Sequence of Gallionella enrichment culture.</title>
        <authorList>
            <person name="Poehlein A."/>
            <person name="Muehling M."/>
            <person name="Daniel R."/>
        </authorList>
    </citation>
    <scope>NUCLEOTIDE SEQUENCE</scope>
</reference>
<accession>A0A1J5PK44</accession>
<evidence type="ECO:0000313" key="1">
    <source>
        <dbReference type="EMBL" id="OIQ68175.1"/>
    </source>
</evidence>
<gene>
    <name evidence="1" type="ORF">GALL_502360</name>
</gene>
<proteinExistence type="predicted"/>
<comment type="caution">
    <text evidence="1">The sequence shown here is derived from an EMBL/GenBank/DDBJ whole genome shotgun (WGS) entry which is preliminary data.</text>
</comment>
<organism evidence="1">
    <name type="scientific">mine drainage metagenome</name>
    <dbReference type="NCBI Taxonomy" id="410659"/>
    <lineage>
        <taxon>unclassified sequences</taxon>
        <taxon>metagenomes</taxon>
        <taxon>ecological metagenomes</taxon>
    </lineage>
</organism>